<evidence type="ECO:0000313" key="3">
    <source>
        <dbReference type="Proteomes" id="UP001596098"/>
    </source>
</evidence>
<dbReference type="EMBL" id="JBHSQI010000001">
    <property type="protein sequence ID" value="MFC6152437.1"/>
    <property type="molecule type" value="Genomic_DNA"/>
</dbReference>
<protein>
    <recommendedName>
        <fullName evidence="4">Htaa domain-containing protein</fullName>
    </recommendedName>
</protein>
<dbReference type="Proteomes" id="UP001596098">
    <property type="component" value="Unassembled WGS sequence"/>
</dbReference>
<comment type="caution">
    <text evidence="2">The sequence shown here is derived from an EMBL/GenBank/DDBJ whole genome shotgun (WGS) entry which is preliminary data.</text>
</comment>
<reference evidence="3" key="1">
    <citation type="journal article" date="2019" name="Int. J. Syst. Evol. Microbiol.">
        <title>The Global Catalogue of Microorganisms (GCM) 10K type strain sequencing project: providing services to taxonomists for standard genome sequencing and annotation.</title>
        <authorList>
            <consortium name="The Broad Institute Genomics Platform"/>
            <consortium name="The Broad Institute Genome Sequencing Center for Infectious Disease"/>
            <person name="Wu L."/>
            <person name="Ma J."/>
        </authorList>
    </citation>
    <scope>NUCLEOTIDE SEQUENCE [LARGE SCALE GENOMIC DNA]</scope>
    <source>
        <strain evidence="3">DFY28</strain>
    </source>
</reference>
<dbReference type="PROSITE" id="PS51318">
    <property type="entry name" value="TAT"/>
    <property type="match status" value="1"/>
</dbReference>
<organism evidence="2 3">
    <name type="scientific">Nocardioides yefusunii</name>
    <dbReference type="NCBI Taxonomy" id="2500546"/>
    <lineage>
        <taxon>Bacteria</taxon>
        <taxon>Bacillati</taxon>
        <taxon>Actinomycetota</taxon>
        <taxon>Actinomycetes</taxon>
        <taxon>Propionibacteriales</taxon>
        <taxon>Nocardioidaceae</taxon>
        <taxon>Nocardioides</taxon>
    </lineage>
</organism>
<gene>
    <name evidence="2" type="ORF">ACFPWU_02005</name>
</gene>
<evidence type="ECO:0000256" key="1">
    <source>
        <dbReference type="SAM" id="SignalP"/>
    </source>
</evidence>
<keyword evidence="1" id="KW-0732">Signal</keyword>
<feature type="chain" id="PRO_5047147103" description="Htaa domain-containing protein" evidence="1">
    <location>
        <begin position="31"/>
        <end position="164"/>
    </location>
</feature>
<evidence type="ECO:0008006" key="4">
    <source>
        <dbReference type="Google" id="ProtNLM"/>
    </source>
</evidence>
<dbReference type="InterPro" id="IPR006311">
    <property type="entry name" value="TAT_signal"/>
</dbReference>
<sequence length="164" mass="16557">MPQATRRTVLQAATWTPPVVALTSAAPAFAVSGSAGVTFVPGASSVVTDGEFFGVQFKGASLVVGSDAVVAPTGVTLAVTFVPVSGGDKLYSDLTAPASWTVVPRGTTGRNVVTFRHGNVTASGASIPLSNGIYFGTDDVDQRGTFVLAFTVGALVAHWSAATP</sequence>
<accession>A0ABW1QSH6</accession>
<evidence type="ECO:0000313" key="2">
    <source>
        <dbReference type="EMBL" id="MFC6152437.1"/>
    </source>
</evidence>
<keyword evidence="3" id="KW-1185">Reference proteome</keyword>
<name>A0ABW1QSH6_9ACTN</name>
<dbReference type="RefSeq" id="WP_128220713.1">
    <property type="nucleotide sequence ID" value="NZ_CP034929.1"/>
</dbReference>
<feature type="signal peptide" evidence="1">
    <location>
        <begin position="1"/>
        <end position="30"/>
    </location>
</feature>
<proteinExistence type="predicted"/>